<keyword evidence="2" id="KW-1185">Reference proteome</keyword>
<dbReference type="AlphaFoldDB" id="A0AAV5K774"/>
<dbReference type="Proteomes" id="UP001054252">
    <property type="component" value="Unassembled WGS sequence"/>
</dbReference>
<dbReference type="EMBL" id="BPVZ01000051">
    <property type="protein sequence ID" value="GKV18975.1"/>
    <property type="molecule type" value="Genomic_DNA"/>
</dbReference>
<comment type="caution">
    <text evidence="1">The sequence shown here is derived from an EMBL/GenBank/DDBJ whole genome shotgun (WGS) entry which is preliminary data.</text>
</comment>
<evidence type="ECO:0000313" key="1">
    <source>
        <dbReference type="EMBL" id="GKV18975.1"/>
    </source>
</evidence>
<reference evidence="1 2" key="1">
    <citation type="journal article" date="2021" name="Commun. Biol.">
        <title>The genome of Shorea leprosula (Dipterocarpaceae) highlights the ecological relevance of drought in aseasonal tropical rainforests.</title>
        <authorList>
            <person name="Ng K.K.S."/>
            <person name="Kobayashi M.J."/>
            <person name="Fawcett J.A."/>
            <person name="Hatakeyama M."/>
            <person name="Paape T."/>
            <person name="Ng C.H."/>
            <person name="Ang C.C."/>
            <person name="Tnah L.H."/>
            <person name="Lee C.T."/>
            <person name="Nishiyama T."/>
            <person name="Sese J."/>
            <person name="O'Brien M.J."/>
            <person name="Copetti D."/>
            <person name="Mohd Noor M.I."/>
            <person name="Ong R.C."/>
            <person name="Putra M."/>
            <person name="Sireger I.Z."/>
            <person name="Indrioko S."/>
            <person name="Kosugi Y."/>
            <person name="Izuno A."/>
            <person name="Isagi Y."/>
            <person name="Lee S.L."/>
            <person name="Shimizu K.K."/>
        </authorList>
    </citation>
    <scope>NUCLEOTIDE SEQUENCE [LARGE SCALE GENOMIC DNA]</scope>
    <source>
        <strain evidence="1">214</strain>
    </source>
</reference>
<gene>
    <name evidence="1" type="ORF">SLEP1_g29280</name>
</gene>
<evidence type="ECO:0000313" key="2">
    <source>
        <dbReference type="Proteomes" id="UP001054252"/>
    </source>
</evidence>
<proteinExistence type="predicted"/>
<accession>A0AAV5K774</accession>
<name>A0AAV5K774_9ROSI</name>
<sequence length="36" mass="4086">MSVSEFVNHCLEDDSVEDHEANGMAFCKVSFLFSFI</sequence>
<organism evidence="1 2">
    <name type="scientific">Rubroshorea leprosula</name>
    <dbReference type="NCBI Taxonomy" id="152421"/>
    <lineage>
        <taxon>Eukaryota</taxon>
        <taxon>Viridiplantae</taxon>
        <taxon>Streptophyta</taxon>
        <taxon>Embryophyta</taxon>
        <taxon>Tracheophyta</taxon>
        <taxon>Spermatophyta</taxon>
        <taxon>Magnoliopsida</taxon>
        <taxon>eudicotyledons</taxon>
        <taxon>Gunneridae</taxon>
        <taxon>Pentapetalae</taxon>
        <taxon>rosids</taxon>
        <taxon>malvids</taxon>
        <taxon>Malvales</taxon>
        <taxon>Dipterocarpaceae</taxon>
        <taxon>Rubroshorea</taxon>
    </lineage>
</organism>
<protein>
    <submittedName>
        <fullName evidence="1">Uncharacterized protein</fullName>
    </submittedName>
</protein>